<evidence type="ECO:0000313" key="3">
    <source>
        <dbReference type="Proteomes" id="UP000317593"/>
    </source>
</evidence>
<sequence>MKKIYSVILLWSFLIGALQPVLPMIEYQLYEGSLIELITEDFCEDGHSGTKICCTIGQRCTTGDKENDQQDLLDVDYYPLALQISEIPSPMVFPHTWSLFPAKGKDVTNPTYLPNPPPPRWS</sequence>
<accession>A0A521BKZ1</accession>
<dbReference type="RefSeq" id="WP_142713423.1">
    <property type="nucleotide sequence ID" value="NZ_FXTH01000003.1"/>
</dbReference>
<feature type="region of interest" description="Disordered" evidence="1">
    <location>
        <begin position="103"/>
        <end position="122"/>
    </location>
</feature>
<reference evidence="2 3" key="1">
    <citation type="submission" date="2017-05" db="EMBL/GenBank/DDBJ databases">
        <authorList>
            <person name="Varghese N."/>
            <person name="Submissions S."/>
        </authorList>
    </citation>
    <scope>NUCLEOTIDE SEQUENCE [LARGE SCALE GENOMIC DNA]</scope>
    <source>
        <strain evidence="2 3">DSM 21194</strain>
    </source>
</reference>
<dbReference type="EMBL" id="FXTH01000003">
    <property type="protein sequence ID" value="SMO47756.1"/>
    <property type="molecule type" value="Genomic_DNA"/>
</dbReference>
<keyword evidence="3" id="KW-1185">Reference proteome</keyword>
<name>A0A521BKZ1_9BACT</name>
<protein>
    <submittedName>
        <fullName evidence="2">Uncharacterized protein</fullName>
    </submittedName>
</protein>
<dbReference type="OrthoDB" id="9849803at2"/>
<dbReference type="Proteomes" id="UP000317593">
    <property type="component" value="Unassembled WGS sequence"/>
</dbReference>
<organism evidence="2 3">
    <name type="scientific">Fodinibius sediminis</name>
    <dbReference type="NCBI Taxonomy" id="1214077"/>
    <lineage>
        <taxon>Bacteria</taxon>
        <taxon>Pseudomonadati</taxon>
        <taxon>Balneolota</taxon>
        <taxon>Balneolia</taxon>
        <taxon>Balneolales</taxon>
        <taxon>Balneolaceae</taxon>
        <taxon>Fodinibius</taxon>
    </lineage>
</organism>
<dbReference type="AlphaFoldDB" id="A0A521BKZ1"/>
<evidence type="ECO:0000256" key="1">
    <source>
        <dbReference type="SAM" id="MobiDB-lite"/>
    </source>
</evidence>
<proteinExistence type="predicted"/>
<feature type="compositionally biased region" description="Pro residues" evidence="1">
    <location>
        <begin position="113"/>
        <end position="122"/>
    </location>
</feature>
<gene>
    <name evidence="2" type="ORF">SAMN06265218_103200</name>
</gene>
<evidence type="ECO:0000313" key="2">
    <source>
        <dbReference type="EMBL" id="SMO47756.1"/>
    </source>
</evidence>